<reference evidence="1 2" key="1">
    <citation type="submission" date="2020-05" db="EMBL/GenBank/DDBJ databases">
        <title>Ramlibacter rhizophilus sp. nov., isolated from rhizosphere soil of national flower Mugunghwa from South Korea.</title>
        <authorList>
            <person name="Zheng-Fei Y."/>
            <person name="Huan T."/>
        </authorList>
    </citation>
    <scope>NUCLEOTIDE SEQUENCE [LARGE SCALE GENOMIC DNA]</scope>
    <source>
        <strain evidence="1 2">H242</strain>
    </source>
</reference>
<sequence>MEFEEEREAVRSALQELLDIGRIGYPSTVKVAERVVADGNLDGLSPWRRKSSRASSRPSCGWRAKRASRSFRWLATRR</sequence>
<evidence type="ECO:0000313" key="2">
    <source>
        <dbReference type="Proteomes" id="UP000500826"/>
    </source>
</evidence>
<name>A0ABX6P452_9BURK</name>
<dbReference type="EMBL" id="CP053418">
    <property type="protein sequence ID" value="QJW83791.1"/>
    <property type="molecule type" value="Genomic_DNA"/>
</dbReference>
<gene>
    <name evidence="1" type="ORF">HK414_06560</name>
</gene>
<accession>A0ABX6P452</accession>
<proteinExistence type="predicted"/>
<dbReference type="Proteomes" id="UP000500826">
    <property type="component" value="Chromosome"/>
</dbReference>
<evidence type="ECO:0000313" key="1">
    <source>
        <dbReference type="EMBL" id="QJW83791.1"/>
    </source>
</evidence>
<protein>
    <submittedName>
        <fullName evidence="1">Uncharacterized protein</fullName>
    </submittedName>
</protein>
<reference evidence="1 2" key="2">
    <citation type="submission" date="2020-05" db="EMBL/GenBank/DDBJ databases">
        <authorList>
            <person name="Khan S.A."/>
            <person name="Jeon C.O."/>
            <person name="Chun B.H."/>
        </authorList>
    </citation>
    <scope>NUCLEOTIDE SEQUENCE [LARGE SCALE GENOMIC DNA]</scope>
    <source>
        <strain evidence="1 2">H242</strain>
    </source>
</reference>
<organism evidence="1 2">
    <name type="scientific">Ramlibacter terrae</name>
    <dbReference type="NCBI Taxonomy" id="2732511"/>
    <lineage>
        <taxon>Bacteria</taxon>
        <taxon>Pseudomonadati</taxon>
        <taxon>Pseudomonadota</taxon>
        <taxon>Betaproteobacteria</taxon>
        <taxon>Burkholderiales</taxon>
        <taxon>Comamonadaceae</taxon>
        <taxon>Ramlibacter</taxon>
    </lineage>
</organism>
<keyword evidence="2" id="KW-1185">Reference proteome</keyword>